<gene>
    <name evidence="3" type="ORF">B0T25DRAFT_562165</name>
</gene>
<proteinExistence type="predicted"/>
<reference evidence="3" key="2">
    <citation type="submission" date="2023-06" db="EMBL/GenBank/DDBJ databases">
        <authorList>
            <consortium name="Lawrence Berkeley National Laboratory"/>
            <person name="Haridas S."/>
            <person name="Hensen N."/>
            <person name="Bonometti L."/>
            <person name="Westerberg I."/>
            <person name="Brannstrom I.O."/>
            <person name="Guillou S."/>
            <person name="Cros-Aarteil S."/>
            <person name="Calhoun S."/>
            <person name="Kuo A."/>
            <person name="Mondo S."/>
            <person name="Pangilinan J."/>
            <person name="Riley R."/>
            <person name="Labutti K."/>
            <person name="Andreopoulos B."/>
            <person name="Lipzen A."/>
            <person name="Chen C."/>
            <person name="Yanf M."/>
            <person name="Daum C."/>
            <person name="Ng V."/>
            <person name="Clum A."/>
            <person name="Steindorff A."/>
            <person name="Ohm R."/>
            <person name="Martin F."/>
            <person name="Silar P."/>
            <person name="Natvig D."/>
            <person name="Lalanne C."/>
            <person name="Gautier V."/>
            <person name="Ament-Velasquez S.L."/>
            <person name="Kruys A."/>
            <person name="Hutchinson M.I."/>
            <person name="Powell A.J."/>
            <person name="Barry K."/>
            <person name="Miller A.N."/>
            <person name="Grigoriev I.V."/>
            <person name="Debuchy R."/>
            <person name="Gladieux P."/>
            <person name="Thoren M.H."/>
            <person name="Johannesson H."/>
        </authorList>
    </citation>
    <scope>NUCLEOTIDE SEQUENCE</scope>
    <source>
        <strain evidence="3">CBS 955.72</strain>
    </source>
</reference>
<evidence type="ECO:0000313" key="3">
    <source>
        <dbReference type="EMBL" id="KAK3363139.1"/>
    </source>
</evidence>
<keyword evidence="2" id="KW-1133">Transmembrane helix</keyword>
<dbReference type="AlphaFoldDB" id="A0AAJ0MJU2"/>
<evidence type="ECO:0000256" key="2">
    <source>
        <dbReference type="SAM" id="Phobius"/>
    </source>
</evidence>
<feature type="compositionally biased region" description="Low complexity" evidence="1">
    <location>
        <begin position="166"/>
        <end position="176"/>
    </location>
</feature>
<sequence>MSPFQPLYQIPYPTKDGIIFFHTANQAIYDEWCQADHSFCDMTPATLQSLDSTLPHNCPGAKPSNPISTSILASAQEEHRGHGGAICAILSTVVLIFLLLLCIKWCFCLTASKSVTGEHDSKRRGQNGDTDYVHLEDFGSAEGDTRPRPTDARTDARANTDRDPLLARPAPAIIAPSRRQESH</sequence>
<protein>
    <submittedName>
        <fullName evidence="3">Uncharacterized protein</fullName>
    </submittedName>
</protein>
<evidence type="ECO:0000313" key="4">
    <source>
        <dbReference type="Proteomes" id="UP001275084"/>
    </source>
</evidence>
<comment type="caution">
    <text evidence="3">The sequence shown here is derived from an EMBL/GenBank/DDBJ whole genome shotgun (WGS) entry which is preliminary data.</text>
</comment>
<organism evidence="3 4">
    <name type="scientific">Lasiosphaeria hispida</name>
    <dbReference type="NCBI Taxonomy" id="260671"/>
    <lineage>
        <taxon>Eukaryota</taxon>
        <taxon>Fungi</taxon>
        <taxon>Dikarya</taxon>
        <taxon>Ascomycota</taxon>
        <taxon>Pezizomycotina</taxon>
        <taxon>Sordariomycetes</taxon>
        <taxon>Sordariomycetidae</taxon>
        <taxon>Sordariales</taxon>
        <taxon>Lasiosphaeriaceae</taxon>
        <taxon>Lasiosphaeria</taxon>
    </lineage>
</organism>
<feature type="transmembrane region" description="Helical" evidence="2">
    <location>
        <begin position="83"/>
        <end position="103"/>
    </location>
</feature>
<feature type="region of interest" description="Disordered" evidence="1">
    <location>
        <begin position="118"/>
        <end position="183"/>
    </location>
</feature>
<keyword evidence="2" id="KW-0812">Transmembrane</keyword>
<keyword evidence="2" id="KW-0472">Membrane</keyword>
<accession>A0AAJ0MJU2</accession>
<dbReference type="Proteomes" id="UP001275084">
    <property type="component" value="Unassembled WGS sequence"/>
</dbReference>
<name>A0AAJ0MJU2_9PEZI</name>
<evidence type="ECO:0000256" key="1">
    <source>
        <dbReference type="SAM" id="MobiDB-lite"/>
    </source>
</evidence>
<keyword evidence="4" id="KW-1185">Reference proteome</keyword>
<dbReference type="EMBL" id="JAUIQD010000001">
    <property type="protein sequence ID" value="KAK3363139.1"/>
    <property type="molecule type" value="Genomic_DNA"/>
</dbReference>
<feature type="compositionally biased region" description="Basic and acidic residues" evidence="1">
    <location>
        <begin position="131"/>
        <end position="165"/>
    </location>
</feature>
<reference evidence="3" key="1">
    <citation type="journal article" date="2023" name="Mol. Phylogenet. Evol.">
        <title>Genome-scale phylogeny and comparative genomics of the fungal order Sordariales.</title>
        <authorList>
            <person name="Hensen N."/>
            <person name="Bonometti L."/>
            <person name="Westerberg I."/>
            <person name="Brannstrom I.O."/>
            <person name="Guillou S."/>
            <person name="Cros-Aarteil S."/>
            <person name="Calhoun S."/>
            <person name="Haridas S."/>
            <person name="Kuo A."/>
            <person name="Mondo S."/>
            <person name="Pangilinan J."/>
            <person name="Riley R."/>
            <person name="LaButti K."/>
            <person name="Andreopoulos B."/>
            <person name="Lipzen A."/>
            <person name="Chen C."/>
            <person name="Yan M."/>
            <person name="Daum C."/>
            <person name="Ng V."/>
            <person name="Clum A."/>
            <person name="Steindorff A."/>
            <person name="Ohm R.A."/>
            <person name="Martin F."/>
            <person name="Silar P."/>
            <person name="Natvig D.O."/>
            <person name="Lalanne C."/>
            <person name="Gautier V."/>
            <person name="Ament-Velasquez S.L."/>
            <person name="Kruys A."/>
            <person name="Hutchinson M.I."/>
            <person name="Powell A.J."/>
            <person name="Barry K."/>
            <person name="Miller A.N."/>
            <person name="Grigoriev I.V."/>
            <person name="Debuchy R."/>
            <person name="Gladieux P."/>
            <person name="Hiltunen Thoren M."/>
            <person name="Johannesson H."/>
        </authorList>
    </citation>
    <scope>NUCLEOTIDE SEQUENCE</scope>
    <source>
        <strain evidence="3">CBS 955.72</strain>
    </source>
</reference>